<dbReference type="Pfam" id="PF00005">
    <property type="entry name" value="ABC_tran"/>
    <property type="match status" value="1"/>
</dbReference>
<dbReference type="InterPro" id="IPR050095">
    <property type="entry name" value="ECF_ABC_transporter_ATP-bd"/>
</dbReference>
<evidence type="ECO:0000313" key="10">
    <source>
        <dbReference type="EMBL" id="ADX97938.1"/>
    </source>
</evidence>
<evidence type="ECO:0000313" key="11">
    <source>
        <dbReference type="Proteomes" id="UP000007484"/>
    </source>
</evidence>
<name>F0QR18_MYCSL</name>
<dbReference type="EMBL" id="CP002525">
    <property type="protein sequence ID" value="ADX97938.1"/>
    <property type="molecule type" value="Genomic_DNA"/>
</dbReference>
<dbReference type="GO" id="GO:0005524">
    <property type="term" value="F:ATP binding"/>
    <property type="evidence" value="ECO:0007669"/>
    <property type="project" value="UniProtKB-KW"/>
</dbReference>
<evidence type="ECO:0000256" key="4">
    <source>
        <dbReference type="ARBA" id="ARBA00022475"/>
    </source>
</evidence>
<dbReference type="Proteomes" id="UP000007484">
    <property type="component" value="Chromosome"/>
</dbReference>
<reference evidence="10 11" key="1">
    <citation type="journal article" date="2011" name="J. Bacteriol.">
        <title>Complete genome sequences of two hemotropic Mycoplasmas, Mycoplasma haemofelis strain Ohio2 and Mycoplasma suis strain Illinois.</title>
        <authorList>
            <person name="Messick J.B."/>
            <person name="Santos A.P."/>
            <person name="Guimaraes A.M."/>
        </authorList>
    </citation>
    <scope>NUCLEOTIDE SEQUENCE [LARGE SCALE GENOMIC DNA]</scope>
    <source>
        <strain evidence="10 11">Illinois</strain>
    </source>
</reference>
<feature type="domain" description="ABC transporter" evidence="9">
    <location>
        <begin position="11"/>
        <end position="248"/>
    </location>
</feature>
<evidence type="ECO:0000256" key="6">
    <source>
        <dbReference type="ARBA" id="ARBA00022840"/>
    </source>
</evidence>
<evidence type="ECO:0000259" key="9">
    <source>
        <dbReference type="PROSITE" id="PS50893"/>
    </source>
</evidence>
<protein>
    <submittedName>
        <fullName evidence="10">Cobalt transporter ATP-binding protein CbiO</fullName>
    </submittedName>
</protein>
<evidence type="ECO:0000256" key="7">
    <source>
        <dbReference type="ARBA" id="ARBA00022967"/>
    </source>
</evidence>
<evidence type="ECO:0000256" key="5">
    <source>
        <dbReference type="ARBA" id="ARBA00022741"/>
    </source>
</evidence>
<organism evidence="10 11">
    <name type="scientific">Mycoplasma suis (strain Illinois)</name>
    <dbReference type="NCBI Taxonomy" id="768700"/>
    <lineage>
        <taxon>Bacteria</taxon>
        <taxon>Bacillati</taxon>
        <taxon>Mycoplasmatota</taxon>
        <taxon>Mollicutes</taxon>
        <taxon>Mycoplasmataceae</taxon>
        <taxon>Mycoplasma</taxon>
    </lineage>
</organism>
<keyword evidence="8" id="KW-0472">Membrane</keyword>
<accession>F0QR18</accession>
<keyword evidence="11" id="KW-1185">Reference proteome</keyword>
<evidence type="ECO:0000256" key="8">
    <source>
        <dbReference type="ARBA" id="ARBA00023136"/>
    </source>
</evidence>
<comment type="similarity">
    <text evidence="2">Belongs to the ABC transporter superfamily.</text>
</comment>
<dbReference type="InterPro" id="IPR003593">
    <property type="entry name" value="AAA+_ATPase"/>
</dbReference>
<dbReference type="HOGENOM" id="CLU_000604_1_22_14"/>
<dbReference type="SUPFAM" id="SSF52540">
    <property type="entry name" value="P-loop containing nucleoside triphosphate hydrolases"/>
    <property type="match status" value="1"/>
</dbReference>
<dbReference type="KEGG" id="mss:MSU_0401"/>
<dbReference type="SMART" id="SM00382">
    <property type="entry name" value="AAA"/>
    <property type="match status" value="1"/>
</dbReference>
<keyword evidence="7" id="KW-1278">Translocase</keyword>
<sequence length="294" mass="32933">MSALEKEKTKLKAIDIKKLCFSYSKDTSFIKNLSICLDAEKYYCIVGHNGSGKSTFSKLLTGLLKPKSGTIHIFDKSITKINYQKIFSFLGVVFQNPDSQFITSSIEEELAFGLENKKVPSKLMSKVVEELIEALNLESLKNKSPAILSGGQKQKIAIASVLAFNPALFLFDESSSLLSPAEKQQIVKLMKQLVVDYKKTVVSITHDMEELLQADEIIIFSKGKIVSHLKSSAELFRLPLSFFKELALTPPFSVQLGNSLTEKHSLDIPPFSSEEELISNIAQLKKRTFDWEKE</sequence>
<keyword evidence="5" id="KW-0547">Nucleotide-binding</keyword>
<dbReference type="InterPro" id="IPR015856">
    <property type="entry name" value="ABC_transpr_CbiO/EcfA_su"/>
</dbReference>
<keyword evidence="4" id="KW-1003">Cell membrane</keyword>
<dbReference type="GO" id="GO:0042626">
    <property type="term" value="F:ATPase-coupled transmembrane transporter activity"/>
    <property type="evidence" value="ECO:0007669"/>
    <property type="project" value="TreeGrafter"/>
</dbReference>
<dbReference type="InterPro" id="IPR003439">
    <property type="entry name" value="ABC_transporter-like_ATP-bd"/>
</dbReference>
<dbReference type="CDD" id="cd03225">
    <property type="entry name" value="ABC_cobalt_CbiO_domain1"/>
    <property type="match status" value="1"/>
</dbReference>
<keyword evidence="3" id="KW-0813">Transport</keyword>
<dbReference type="GO" id="GO:0016887">
    <property type="term" value="F:ATP hydrolysis activity"/>
    <property type="evidence" value="ECO:0007669"/>
    <property type="project" value="InterPro"/>
</dbReference>
<dbReference type="Gene3D" id="3.40.50.300">
    <property type="entry name" value="P-loop containing nucleotide triphosphate hydrolases"/>
    <property type="match status" value="1"/>
</dbReference>
<dbReference type="PROSITE" id="PS50893">
    <property type="entry name" value="ABC_TRANSPORTER_2"/>
    <property type="match status" value="1"/>
</dbReference>
<dbReference type="RefSeq" id="WP_013609037.1">
    <property type="nucleotide sequence ID" value="NC_015155.1"/>
</dbReference>
<gene>
    <name evidence="10" type="ordered locus">MSU_0401</name>
</gene>
<comment type="subcellular location">
    <subcellularLocation>
        <location evidence="1">Cell membrane</location>
    </subcellularLocation>
</comment>
<dbReference type="FunFam" id="3.40.50.300:FF:000224">
    <property type="entry name" value="Energy-coupling factor transporter ATP-binding protein EcfA"/>
    <property type="match status" value="1"/>
</dbReference>
<dbReference type="InterPro" id="IPR017871">
    <property type="entry name" value="ABC_transporter-like_CS"/>
</dbReference>
<evidence type="ECO:0000256" key="2">
    <source>
        <dbReference type="ARBA" id="ARBA00005417"/>
    </source>
</evidence>
<evidence type="ECO:0000256" key="1">
    <source>
        <dbReference type="ARBA" id="ARBA00004236"/>
    </source>
</evidence>
<proteinExistence type="inferred from homology"/>
<evidence type="ECO:0000256" key="3">
    <source>
        <dbReference type="ARBA" id="ARBA00022448"/>
    </source>
</evidence>
<dbReference type="PANTHER" id="PTHR43553:SF24">
    <property type="entry name" value="ENERGY-COUPLING FACTOR TRANSPORTER ATP-BINDING PROTEIN ECFA1"/>
    <property type="match status" value="1"/>
</dbReference>
<dbReference type="PROSITE" id="PS00211">
    <property type="entry name" value="ABC_TRANSPORTER_1"/>
    <property type="match status" value="1"/>
</dbReference>
<keyword evidence="6 10" id="KW-0067">ATP-binding</keyword>
<dbReference type="InterPro" id="IPR027417">
    <property type="entry name" value="P-loop_NTPase"/>
</dbReference>
<dbReference type="AlphaFoldDB" id="F0QR18"/>
<dbReference type="PANTHER" id="PTHR43553">
    <property type="entry name" value="HEAVY METAL TRANSPORTER"/>
    <property type="match status" value="1"/>
</dbReference>
<dbReference type="STRING" id="768700.MSU_0401"/>
<dbReference type="GO" id="GO:0043190">
    <property type="term" value="C:ATP-binding cassette (ABC) transporter complex"/>
    <property type="evidence" value="ECO:0007669"/>
    <property type="project" value="TreeGrafter"/>
</dbReference>